<evidence type="ECO:0000313" key="3">
    <source>
        <dbReference type="EMBL" id="ORY16789.1"/>
    </source>
</evidence>
<feature type="region of interest" description="Disordered" evidence="1">
    <location>
        <begin position="1"/>
        <end position="85"/>
    </location>
</feature>
<dbReference type="PANTHER" id="PTHR35041">
    <property type="entry name" value="MEDIATOR OF RNA POLYMERASE II TRANSCRIPTION SUBUNIT 1"/>
    <property type="match status" value="1"/>
</dbReference>
<keyword evidence="2" id="KW-1133">Transmembrane helix</keyword>
<feature type="transmembrane region" description="Helical" evidence="2">
    <location>
        <begin position="167"/>
        <end position="190"/>
    </location>
</feature>
<dbReference type="AlphaFoldDB" id="A0A1Y2A2P2"/>
<reference evidence="3 4" key="1">
    <citation type="submission" date="2016-07" db="EMBL/GenBank/DDBJ databases">
        <title>Pervasive Adenine N6-methylation of Active Genes in Fungi.</title>
        <authorList>
            <consortium name="DOE Joint Genome Institute"/>
            <person name="Mondo S.J."/>
            <person name="Dannebaum R.O."/>
            <person name="Kuo R.C."/>
            <person name="Labutti K."/>
            <person name="Haridas S."/>
            <person name="Kuo A."/>
            <person name="Salamov A."/>
            <person name="Ahrendt S.R."/>
            <person name="Lipzen A."/>
            <person name="Sullivan W."/>
            <person name="Andreopoulos W.B."/>
            <person name="Clum A."/>
            <person name="Lindquist E."/>
            <person name="Daum C."/>
            <person name="Ramamoorthy G.K."/>
            <person name="Gryganskyi A."/>
            <person name="Culley D."/>
            <person name="Magnuson J.K."/>
            <person name="James T.Y."/>
            <person name="O'Malley M.A."/>
            <person name="Stajich J.E."/>
            <person name="Spatafora J.W."/>
            <person name="Visel A."/>
            <person name="Grigoriev I.V."/>
        </authorList>
    </citation>
    <scope>NUCLEOTIDE SEQUENCE [LARGE SCALE GENOMIC DNA]</scope>
    <source>
        <strain evidence="3 4">CBS 115471</strain>
    </source>
</reference>
<organism evidence="3 4">
    <name type="scientific">Clohesyomyces aquaticus</name>
    <dbReference type="NCBI Taxonomy" id="1231657"/>
    <lineage>
        <taxon>Eukaryota</taxon>
        <taxon>Fungi</taxon>
        <taxon>Dikarya</taxon>
        <taxon>Ascomycota</taxon>
        <taxon>Pezizomycotina</taxon>
        <taxon>Dothideomycetes</taxon>
        <taxon>Pleosporomycetidae</taxon>
        <taxon>Pleosporales</taxon>
        <taxon>Lindgomycetaceae</taxon>
        <taxon>Clohesyomyces</taxon>
    </lineage>
</organism>
<keyword evidence="2" id="KW-0812">Transmembrane</keyword>
<feature type="region of interest" description="Disordered" evidence="1">
    <location>
        <begin position="755"/>
        <end position="774"/>
    </location>
</feature>
<evidence type="ECO:0000256" key="1">
    <source>
        <dbReference type="SAM" id="MobiDB-lite"/>
    </source>
</evidence>
<dbReference type="PANTHER" id="PTHR35041:SF3">
    <property type="entry name" value="FORMYLMETHIONINE DEFORMYLASE-LIKE PROTEIN"/>
    <property type="match status" value="1"/>
</dbReference>
<protein>
    <submittedName>
        <fullName evidence="3">Uncharacterized protein</fullName>
    </submittedName>
</protein>
<comment type="caution">
    <text evidence="3">The sequence shown here is derived from an EMBL/GenBank/DDBJ whole genome shotgun (WGS) entry which is preliminary data.</text>
</comment>
<accession>A0A1Y2A2P2</accession>
<feature type="transmembrane region" description="Helical" evidence="2">
    <location>
        <begin position="232"/>
        <end position="254"/>
    </location>
</feature>
<keyword evidence="4" id="KW-1185">Reference proteome</keyword>
<dbReference type="STRING" id="1231657.A0A1Y2A2P2"/>
<evidence type="ECO:0000313" key="4">
    <source>
        <dbReference type="Proteomes" id="UP000193144"/>
    </source>
</evidence>
<name>A0A1Y2A2P2_9PLEO</name>
<dbReference type="Proteomes" id="UP000193144">
    <property type="component" value="Unassembled WGS sequence"/>
</dbReference>
<dbReference type="EMBL" id="MCFA01000016">
    <property type="protein sequence ID" value="ORY16789.1"/>
    <property type="molecule type" value="Genomic_DNA"/>
</dbReference>
<sequence length="774" mass="85295">MAGRGKYSSYSSPSPSPDPFADHYDPFDPPLDPIEMSNLSGPSHDRDISLHNVPTGAYYPGTTPGDGAGGQYEPVPARGVSRSPTYQTTIEPSMTTVGSGLVSYKTKDAAAQELVDRRAGELAQWRIHWSTPAIIISLFVAGVMGAVGHHLFYSRLDGEAASNQLKMIRYGTALAFFTKSTLVGTVILSYRQRIWHTFRNKAMTVHAIDGLFSATEDLTQFMVWEMVRSAKVATFMAACSWLIPIASVLSPASLTSEGRTTYNQTTCPSVASLNFTHESLYNFRKEGEFPGSSLAYYNTTDGAGGDGYFDYYDQPSKNAKRLTVTSVYLQKPAMYPNASLNSCGEGYNCEYSITFTGPGYKCDEVANSSNPNTENIIANGAPFNISALAPQGEYVYLGVTDIGDYASPQVPTKDNGEPQEGPPYPEMLGVFQIEPVLWIGFSRNTTTPYDPNSAQGKKWKNVHEPKIIQCVAHHTEYRFIIKFNETIQQATRVSRIFVSPVVDTTVTLNPANKSDLTITPAENFVRPNTDPEKYKLTAAYHSMGSLLRTFLRGGIVYGAPFVTKSDISETRLIEPSTSYPVANLTDEIQSLYEDMLITLLSEPHLVIASKDSVPCTKSRTQNVYIYHPQGLWIGYAIAVAVTFAFMLVGFYSIWQNGVSSDTQFSRIMVTTRNPTIDRLSVGACLGGDPFPRELRETKLRFGVLLEDEDGLREGPLGRVEHCCFGTTGETKAIVKYGTYAGLKRWREDEELGAEDEKEALLLEKSESESEDDDS</sequence>
<keyword evidence="2" id="KW-0472">Membrane</keyword>
<proteinExistence type="predicted"/>
<dbReference type="OrthoDB" id="5340195at2759"/>
<feature type="compositionally biased region" description="Basic and acidic residues" evidence="1">
    <location>
        <begin position="758"/>
        <end position="767"/>
    </location>
</feature>
<evidence type="ECO:0000256" key="2">
    <source>
        <dbReference type="SAM" id="Phobius"/>
    </source>
</evidence>
<feature type="transmembrane region" description="Helical" evidence="2">
    <location>
        <begin position="127"/>
        <end position="147"/>
    </location>
</feature>
<feature type="transmembrane region" description="Helical" evidence="2">
    <location>
        <begin position="632"/>
        <end position="654"/>
    </location>
</feature>
<gene>
    <name evidence="3" type="ORF">BCR34DRAFT_475712</name>
</gene>